<organism evidence="10 11">
    <name type="scientific">Mangrovactinospora gilvigrisea</name>
    <dbReference type="NCBI Taxonomy" id="1428644"/>
    <lineage>
        <taxon>Bacteria</taxon>
        <taxon>Bacillati</taxon>
        <taxon>Actinomycetota</taxon>
        <taxon>Actinomycetes</taxon>
        <taxon>Kitasatosporales</taxon>
        <taxon>Streptomycetaceae</taxon>
        <taxon>Mangrovactinospora</taxon>
    </lineage>
</organism>
<keyword evidence="4 7" id="KW-1133">Transmembrane helix</keyword>
<accession>A0A1J7BLH0</accession>
<comment type="caution">
    <text evidence="10">The sequence shown here is derived from an EMBL/GenBank/DDBJ whole genome shotgun (WGS) entry which is preliminary data.</text>
</comment>
<feature type="transmembrane region" description="Helical" evidence="7">
    <location>
        <begin position="45"/>
        <end position="65"/>
    </location>
</feature>
<evidence type="ECO:0000256" key="2">
    <source>
        <dbReference type="ARBA" id="ARBA00022475"/>
    </source>
</evidence>
<comment type="subcellular location">
    <subcellularLocation>
        <location evidence="1">Cell membrane</location>
        <topology evidence="1">Multi-pass membrane protein</topology>
    </subcellularLocation>
</comment>
<feature type="compositionally biased region" description="Low complexity" evidence="6">
    <location>
        <begin position="92"/>
        <end position="102"/>
    </location>
</feature>
<keyword evidence="2" id="KW-1003">Cell membrane</keyword>
<dbReference type="EMBL" id="MLCF01000001">
    <property type="protein sequence ID" value="OIV39547.1"/>
    <property type="molecule type" value="Genomic_DNA"/>
</dbReference>
<gene>
    <name evidence="10" type="ORF">BIV57_00020</name>
</gene>
<dbReference type="InterPro" id="IPR018649">
    <property type="entry name" value="SHOCT"/>
</dbReference>
<evidence type="ECO:0008006" key="12">
    <source>
        <dbReference type="Google" id="ProtNLM"/>
    </source>
</evidence>
<evidence type="ECO:0000259" key="9">
    <source>
        <dbReference type="Pfam" id="PF13396"/>
    </source>
</evidence>
<evidence type="ECO:0000259" key="8">
    <source>
        <dbReference type="Pfam" id="PF09851"/>
    </source>
</evidence>
<evidence type="ECO:0000256" key="5">
    <source>
        <dbReference type="ARBA" id="ARBA00023136"/>
    </source>
</evidence>
<evidence type="ECO:0000256" key="7">
    <source>
        <dbReference type="SAM" id="Phobius"/>
    </source>
</evidence>
<dbReference type="Pfam" id="PF09851">
    <property type="entry name" value="SHOCT"/>
    <property type="match status" value="1"/>
</dbReference>
<proteinExistence type="predicted"/>
<evidence type="ECO:0000256" key="3">
    <source>
        <dbReference type="ARBA" id="ARBA00022692"/>
    </source>
</evidence>
<name>A0A1J7BLH0_9ACTN</name>
<dbReference type="InterPro" id="IPR027379">
    <property type="entry name" value="CLS_N"/>
</dbReference>
<feature type="compositionally biased region" description="Basic and acidic residues" evidence="6">
    <location>
        <begin position="113"/>
        <end position="122"/>
    </location>
</feature>
<dbReference type="AlphaFoldDB" id="A0A1J7BLH0"/>
<dbReference type="RefSeq" id="WP_071654484.1">
    <property type="nucleotide sequence ID" value="NZ_MLCF01000001.1"/>
</dbReference>
<feature type="domain" description="Cardiolipin synthase N-terminal" evidence="9">
    <location>
        <begin position="20"/>
        <end position="66"/>
    </location>
</feature>
<evidence type="ECO:0000256" key="1">
    <source>
        <dbReference type="ARBA" id="ARBA00004651"/>
    </source>
</evidence>
<dbReference type="Pfam" id="PF13396">
    <property type="entry name" value="PLDc_N"/>
    <property type="match status" value="1"/>
</dbReference>
<feature type="domain" description="SHOCT" evidence="8">
    <location>
        <begin position="115"/>
        <end position="142"/>
    </location>
</feature>
<evidence type="ECO:0000313" key="11">
    <source>
        <dbReference type="Proteomes" id="UP000243342"/>
    </source>
</evidence>
<evidence type="ECO:0000256" key="6">
    <source>
        <dbReference type="SAM" id="MobiDB-lite"/>
    </source>
</evidence>
<evidence type="ECO:0000256" key="4">
    <source>
        <dbReference type="ARBA" id="ARBA00022989"/>
    </source>
</evidence>
<keyword evidence="5 7" id="KW-0472">Membrane</keyword>
<feature type="compositionally biased region" description="Basic and acidic residues" evidence="6">
    <location>
        <begin position="133"/>
        <end position="143"/>
    </location>
</feature>
<keyword evidence="11" id="KW-1185">Reference proteome</keyword>
<protein>
    <recommendedName>
        <fullName evidence="12">SHOCT domain-containing protein</fullName>
    </recommendedName>
</protein>
<feature type="transmembrane region" description="Helical" evidence="7">
    <location>
        <begin position="7"/>
        <end position="30"/>
    </location>
</feature>
<reference evidence="10 11" key="1">
    <citation type="submission" date="2016-10" db="EMBL/GenBank/DDBJ databases">
        <title>Genome sequence of Streptomyces gilvigriseus MUSC 26.</title>
        <authorList>
            <person name="Lee L.-H."/>
            <person name="Ser H.-L."/>
        </authorList>
    </citation>
    <scope>NUCLEOTIDE SEQUENCE [LARGE SCALE GENOMIC DNA]</scope>
    <source>
        <strain evidence="10 11">MUSC 26</strain>
    </source>
</reference>
<evidence type="ECO:0000313" key="10">
    <source>
        <dbReference type="EMBL" id="OIV39547.1"/>
    </source>
</evidence>
<dbReference type="Proteomes" id="UP000243342">
    <property type="component" value="Unassembled WGS sequence"/>
</dbReference>
<sequence length="143" mass="15882">MSNYPLLNIFWTMAELFIWILWLFLLIRIISDIFRSEDLGGWGKAGWTVLVILLPFIGVLAYLIARGRTMHERDVQQQQKMDDAFKKYVRDAAASPDADGSTSGSGSGGSGSHADELSRLADLRSSGALSEEEFQKAKDKILA</sequence>
<dbReference type="GO" id="GO:0005886">
    <property type="term" value="C:plasma membrane"/>
    <property type="evidence" value="ECO:0007669"/>
    <property type="project" value="UniProtKB-SubCell"/>
</dbReference>
<feature type="region of interest" description="Disordered" evidence="6">
    <location>
        <begin position="92"/>
        <end position="143"/>
    </location>
</feature>
<dbReference type="OrthoDB" id="7596142at2"/>
<keyword evidence="3 7" id="KW-0812">Transmembrane</keyword>
<dbReference type="STRING" id="1428644.BIV57_00020"/>